<dbReference type="Gene3D" id="1.20.1530.20">
    <property type="match status" value="1"/>
</dbReference>
<evidence type="ECO:0000313" key="6">
    <source>
        <dbReference type="EMBL" id="CUO44108.1"/>
    </source>
</evidence>
<dbReference type="Proteomes" id="UP000095468">
    <property type="component" value="Unassembled WGS sequence"/>
</dbReference>
<proteinExistence type="predicted"/>
<feature type="transmembrane region" description="Helical" evidence="5">
    <location>
        <begin position="128"/>
        <end position="151"/>
    </location>
</feature>
<feature type="transmembrane region" description="Helical" evidence="5">
    <location>
        <begin position="230"/>
        <end position="252"/>
    </location>
</feature>
<dbReference type="InterPro" id="IPR004710">
    <property type="entry name" value="Bilac:Na_transpt"/>
</dbReference>
<feature type="transmembrane region" description="Helical" evidence="5">
    <location>
        <begin position="12"/>
        <end position="33"/>
    </location>
</feature>
<feature type="transmembrane region" description="Helical" evidence="5">
    <location>
        <begin position="99"/>
        <end position="121"/>
    </location>
</feature>
<feature type="transmembrane region" description="Helical" evidence="5">
    <location>
        <begin position="70"/>
        <end position="93"/>
    </location>
</feature>
<feature type="transmembrane region" description="Helical" evidence="5">
    <location>
        <begin position="39"/>
        <end position="58"/>
    </location>
</feature>
<dbReference type="PANTHER" id="PTHR10361">
    <property type="entry name" value="SODIUM-BILE ACID COTRANSPORTER"/>
    <property type="match status" value="1"/>
</dbReference>
<dbReference type="PANTHER" id="PTHR10361:SF28">
    <property type="entry name" value="P3 PROTEIN-RELATED"/>
    <property type="match status" value="1"/>
</dbReference>
<evidence type="ECO:0000256" key="5">
    <source>
        <dbReference type="SAM" id="Phobius"/>
    </source>
</evidence>
<evidence type="ECO:0000256" key="2">
    <source>
        <dbReference type="ARBA" id="ARBA00022692"/>
    </source>
</evidence>
<keyword evidence="3 5" id="KW-1133">Transmembrane helix</keyword>
<dbReference type="GO" id="GO:0016020">
    <property type="term" value="C:membrane"/>
    <property type="evidence" value="ECO:0007669"/>
    <property type="project" value="UniProtKB-SubCell"/>
</dbReference>
<dbReference type="EMBL" id="CYYP01000014">
    <property type="protein sequence ID" value="CUO44108.1"/>
    <property type="molecule type" value="Genomic_DNA"/>
</dbReference>
<evidence type="ECO:0000256" key="4">
    <source>
        <dbReference type="ARBA" id="ARBA00023136"/>
    </source>
</evidence>
<reference evidence="6 7" key="1">
    <citation type="submission" date="2015-09" db="EMBL/GenBank/DDBJ databases">
        <authorList>
            <consortium name="Pathogen Informatics"/>
        </authorList>
    </citation>
    <scope>NUCLEOTIDE SEQUENCE [LARGE SCALE GENOMIC DNA]</scope>
    <source>
        <strain evidence="6 7">2789STDY5608823</strain>
    </source>
</reference>
<evidence type="ECO:0000313" key="7">
    <source>
        <dbReference type="Proteomes" id="UP000095468"/>
    </source>
</evidence>
<evidence type="ECO:0000256" key="3">
    <source>
        <dbReference type="ARBA" id="ARBA00022989"/>
    </source>
</evidence>
<dbReference type="InterPro" id="IPR038770">
    <property type="entry name" value="Na+/solute_symporter_sf"/>
</dbReference>
<keyword evidence="2 5" id="KW-0812">Transmembrane</keyword>
<sequence length="332" mass="35730">MKQWAGLGKFLAGHMQIIVPICVALGVLFPQQIGVLKPIVPALFAFMTFQGALSNTFHQVAEVFHRPLHLILALLVSAVLIPIAAYAIGSLFFGSNPNLVCGIVLEYSVPVAVTAFMWISMFGGNGPLALTIILTSSVISPVTIPLTLKLLLGATVSIDVPSMMQDMAFMIAIPAVLGIVINELTRGWGHEKLSPALSPACKFMMMGVIASNSTAMSEYVLHMNAVRLEVALFILTFAINGFVIGFLVARALHLPYSETATMCFTCGMRNISSGAVIATQYFPGEVVFPVMCGTLFQQVLASLIGHLFERLTGEERAAQRKRVEAGRDAMAR</sequence>
<accession>A0A174F5A9</accession>
<keyword evidence="4 5" id="KW-0472">Membrane</keyword>
<dbReference type="Pfam" id="PF01758">
    <property type="entry name" value="SBF"/>
    <property type="match status" value="1"/>
</dbReference>
<name>A0A174F5A9_9ACTN</name>
<dbReference type="InterPro" id="IPR002657">
    <property type="entry name" value="BilAc:Na_symport/Acr3"/>
</dbReference>
<dbReference type="RefSeq" id="WP_055287184.1">
    <property type="nucleotide sequence ID" value="NZ_CYYP01000014.1"/>
</dbReference>
<comment type="subcellular location">
    <subcellularLocation>
        <location evidence="1">Membrane</location>
        <topology evidence="1">Multi-pass membrane protein</topology>
    </subcellularLocation>
</comment>
<organism evidence="6 7">
    <name type="scientific">Collinsella aerofaciens</name>
    <dbReference type="NCBI Taxonomy" id="74426"/>
    <lineage>
        <taxon>Bacteria</taxon>
        <taxon>Bacillati</taxon>
        <taxon>Actinomycetota</taxon>
        <taxon>Coriobacteriia</taxon>
        <taxon>Coriobacteriales</taxon>
        <taxon>Coriobacteriaceae</taxon>
        <taxon>Collinsella</taxon>
    </lineage>
</organism>
<gene>
    <name evidence="6" type="ORF">ERS852381_01585</name>
</gene>
<evidence type="ECO:0000256" key="1">
    <source>
        <dbReference type="ARBA" id="ARBA00004141"/>
    </source>
</evidence>
<feature type="transmembrane region" description="Helical" evidence="5">
    <location>
        <begin position="163"/>
        <end position="181"/>
    </location>
</feature>
<protein>
    <submittedName>
        <fullName evidence="6">Bile acid transporter</fullName>
    </submittedName>
</protein>
<dbReference type="AlphaFoldDB" id="A0A174F5A9"/>